<evidence type="ECO:0000313" key="2">
    <source>
        <dbReference type="Proteomes" id="UP000029409"/>
    </source>
</evidence>
<dbReference type="EMBL" id="CP009288">
    <property type="protein sequence ID" value="AIQ14237.1"/>
    <property type="molecule type" value="Genomic_DNA"/>
</dbReference>
<dbReference type="OrthoDB" id="1664281at2"/>
<protein>
    <submittedName>
        <fullName evidence="1">Iron-dependent peroxidase</fullName>
    </submittedName>
</protein>
<sequence length="229" mass="27170">MNYIWDVVMRIRNLQADAADIRFVPAQTYSPYMELSLPELNAISPGQVLEINPYYRFYDIFRDLFAPDLTGDEELRDTLFDLLMHFLAEIDLHQGMNRREYYIRFVRRDISSGLFGGRIREYFSRLEQEEQETVAEGILRLYETGEAVHLFKEMMKRLFSGSVIYANCEEKDELLIYVGREEDEAARIRVELILELFLPPRFQTELYWSRHFGVLGTELTMRMDAIALY</sequence>
<keyword evidence="1" id="KW-0575">Peroxidase</keyword>
<dbReference type="GO" id="GO:0004601">
    <property type="term" value="F:peroxidase activity"/>
    <property type="evidence" value="ECO:0007669"/>
    <property type="project" value="UniProtKB-KW"/>
</dbReference>
<gene>
    <name evidence="1" type="ORF">PDUR_21760</name>
</gene>
<keyword evidence="2" id="KW-1185">Reference proteome</keyword>
<evidence type="ECO:0000313" key="1">
    <source>
        <dbReference type="EMBL" id="AIQ14237.1"/>
    </source>
</evidence>
<keyword evidence="1" id="KW-0560">Oxidoreductase</keyword>
<dbReference type="Proteomes" id="UP000029409">
    <property type="component" value="Chromosome"/>
</dbReference>
<proteinExistence type="predicted"/>
<dbReference type="KEGG" id="pdu:PDUR_21760"/>
<dbReference type="AlphaFoldDB" id="A0A089HT14"/>
<dbReference type="eggNOG" id="ENOG502ZBD9">
    <property type="taxonomic scope" value="Bacteria"/>
</dbReference>
<name>A0A089HT14_PAEDU</name>
<organism evidence="1 2">
    <name type="scientific">Paenibacillus durus</name>
    <name type="common">Paenibacillus azotofixans</name>
    <dbReference type="NCBI Taxonomy" id="44251"/>
    <lineage>
        <taxon>Bacteria</taxon>
        <taxon>Bacillati</taxon>
        <taxon>Bacillota</taxon>
        <taxon>Bacilli</taxon>
        <taxon>Bacillales</taxon>
        <taxon>Paenibacillaceae</taxon>
        <taxon>Paenibacillus</taxon>
    </lineage>
</organism>
<accession>A0A089HT14</accession>
<reference evidence="1 2" key="1">
    <citation type="submission" date="2014-08" db="EMBL/GenBank/DDBJ databases">
        <title>Comparative genomics of the Paenibacillus odorifer group.</title>
        <authorList>
            <person name="den Bakker H.C."/>
            <person name="Tsai Y.-C."/>
            <person name="Martin N."/>
            <person name="Korlach J."/>
            <person name="Wiedmann M."/>
        </authorList>
    </citation>
    <scope>NUCLEOTIDE SEQUENCE [LARGE SCALE GENOMIC DNA]</scope>
    <source>
        <strain evidence="1 2">DSM 1735</strain>
    </source>
</reference>
<dbReference type="RefSeq" id="WP_042208032.1">
    <property type="nucleotide sequence ID" value="NZ_CP009288.1"/>
</dbReference>
<dbReference type="STRING" id="44251.PDUR_21760"/>